<feature type="region of interest" description="Disordered" evidence="1">
    <location>
        <begin position="1"/>
        <end position="20"/>
    </location>
</feature>
<evidence type="ECO:0000313" key="3">
    <source>
        <dbReference type="Proteomes" id="UP000292702"/>
    </source>
</evidence>
<keyword evidence="3" id="KW-1185">Reference proteome</keyword>
<comment type="caution">
    <text evidence="2">The sequence shown here is derived from an EMBL/GenBank/DDBJ whole genome shotgun (WGS) entry which is preliminary data.</text>
</comment>
<organism evidence="2 3">
    <name type="scientific">Steccherinum ochraceum</name>
    <dbReference type="NCBI Taxonomy" id="92696"/>
    <lineage>
        <taxon>Eukaryota</taxon>
        <taxon>Fungi</taxon>
        <taxon>Dikarya</taxon>
        <taxon>Basidiomycota</taxon>
        <taxon>Agaricomycotina</taxon>
        <taxon>Agaricomycetes</taxon>
        <taxon>Polyporales</taxon>
        <taxon>Steccherinaceae</taxon>
        <taxon>Steccherinum</taxon>
    </lineage>
</organism>
<name>A0A4V2MV53_9APHY</name>
<evidence type="ECO:0000313" key="2">
    <source>
        <dbReference type="EMBL" id="TCD61107.1"/>
    </source>
</evidence>
<reference evidence="2 3" key="1">
    <citation type="submission" date="2018-11" db="EMBL/GenBank/DDBJ databases">
        <title>Genome assembly of Steccherinum ochraceum LE-BIN_3174, the white-rot fungus of the Steccherinaceae family (The Residual Polyporoid clade, Polyporales, Basidiomycota).</title>
        <authorList>
            <person name="Fedorova T.V."/>
            <person name="Glazunova O.A."/>
            <person name="Landesman E.O."/>
            <person name="Moiseenko K.V."/>
            <person name="Psurtseva N.V."/>
            <person name="Savinova O.S."/>
            <person name="Shakhova N.V."/>
            <person name="Tyazhelova T.V."/>
            <person name="Vasina D.V."/>
        </authorList>
    </citation>
    <scope>NUCLEOTIDE SEQUENCE [LARGE SCALE GENOMIC DNA]</scope>
    <source>
        <strain evidence="2 3">LE-BIN_3174</strain>
    </source>
</reference>
<accession>A0A4V2MV53</accession>
<sequence>MHATNHATHPYGSTLPSVQHPNAANRTVDAVSSQSGGGVMSATLAPSRSDTKFVVIVDNLQSPGAIPWTDMCSLLIGLVSNAAELSTESCDVYFVDDYGDKGRNHTKPYHIHNDGANPVVFVVVHNGMKDDLIEKWLQKAFPIVFRPRHGFSGKVDLYVREHRPPSQQDKSPRAGMTSVGEVLPRPWVSLLTDMVHRALNEGADDTPKEWRAADLSPVAPAPFAMHSYDGERVVSQVNFNAYVHWEYGIAKIGNATAST</sequence>
<proteinExistence type="predicted"/>
<protein>
    <submittedName>
        <fullName evidence="2">Uncharacterized protein</fullName>
    </submittedName>
</protein>
<gene>
    <name evidence="2" type="ORF">EIP91_009025</name>
</gene>
<dbReference type="Proteomes" id="UP000292702">
    <property type="component" value="Unassembled WGS sequence"/>
</dbReference>
<dbReference type="EMBL" id="RWJN01000504">
    <property type="protein sequence ID" value="TCD61107.1"/>
    <property type="molecule type" value="Genomic_DNA"/>
</dbReference>
<dbReference type="AlphaFoldDB" id="A0A4V2MV53"/>
<evidence type="ECO:0000256" key="1">
    <source>
        <dbReference type="SAM" id="MobiDB-lite"/>
    </source>
</evidence>